<name>A0AAW0QRQ2_9PEZI</name>
<dbReference type="InterPro" id="IPR053143">
    <property type="entry name" value="Arylsulfate_ST"/>
</dbReference>
<dbReference type="Pfam" id="PF14269">
    <property type="entry name" value="Arylsulfotran_2"/>
    <property type="match status" value="1"/>
</dbReference>
<feature type="signal peptide" evidence="1">
    <location>
        <begin position="1"/>
        <end position="17"/>
    </location>
</feature>
<protein>
    <recommendedName>
        <fullName evidence="4">Arylsulfotransferase (ASST)</fullName>
    </recommendedName>
</protein>
<dbReference type="Proteomes" id="UP001392437">
    <property type="component" value="Unassembled WGS sequence"/>
</dbReference>
<evidence type="ECO:0008006" key="4">
    <source>
        <dbReference type="Google" id="ProtNLM"/>
    </source>
</evidence>
<dbReference type="InterPro" id="IPR039535">
    <property type="entry name" value="ASST-like"/>
</dbReference>
<evidence type="ECO:0000313" key="3">
    <source>
        <dbReference type="Proteomes" id="UP001392437"/>
    </source>
</evidence>
<keyword evidence="3" id="KW-1185">Reference proteome</keyword>
<dbReference type="PANTHER" id="PTHR35340">
    <property type="entry name" value="PQQ ENZYME REPEAT PROTEIN-RELATED"/>
    <property type="match status" value="1"/>
</dbReference>
<feature type="chain" id="PRO_5043575650" description="Arylsulfotransferase (ASST)" evidence="1">
    <location>
        <begin position="18"/>
        <end position="529"/>
    </location>
</feature>
<organism evidence="2 3">
    <name type="scientific">Apiospora kogelbergensis</name>
    <dbReference type="NCBI Taxonomy" id="1337665"/>
    <lineage>
        <taxon>Eukaryota</taxon>
        <taxon>Fungi</taxon>
        <taxon>Dikarya</taxon>
        <taxon>Ascomycota</taxon>
        <taxon>Pezizomycotina</taxon>
        <taxon>Sordariomycetes</taxon>
        <taxon>Xylariomycetidae</taxon>
        <taxon>Amphisphaeriales</taxon>
        <taxon>Apiosporaceae</taxon>
        <taxon>Apiospora</taxon>
    </lineage>
</organism>
<gene>
    <name evidence="2" type="ORF">PG999_008382</name>
</gene>
<keyword evidence="1" id="KW-0732">Signal</keyword>
<dbReference type="PANTHER" id="PTHR35340:SF6">
    <property type="entry name" value="ASST-DOMAIN-CONTAINING PROTEIN"/>
    <property type="match status" value="1"/>
</dbReference>
<reference evidence="2 3" key="1">
    <citation type="submission" date="2023-01" db="EMBL/GenBank/DDBJ databases">
        <title>Analysis of 21 Apiospora genomes using comparative genomics revels a genus with tremendous synthesis potential of carbohydrate active enzymes and secondary metabolites.</title>
        <authorList>
            <person name="Sorensen T."/>
        </authorList>
    </citation>
    <scope>NUCLEOTIDE SEQUENCE [LARGE SCALE GENOMIC DNA]</scope>
    <source>
        <strain evidence="2 3">CBS 117206</strain>
    </source>
</reference>
<proteinExistence type="predicted"/>
<dbReference type="EMBL" id="JAQQWP010000008">
    <property type="protein sequence ID" value="KAK8105023.1"/>
    <property type="molecule type" value="Genomic_DNA"/>
</dbReference>
<evidence type="ECO:0000256" key="1">
    <source>
        <dbReference type="SAM" id="SignalP"/>
    </source>
</evidence>
<sequence length="529" mass="57542">MFSCLCLLLAVIHTVTGQISGGEIGWVGEPTDPGPAWPLQTFVTEPILRPPVIKTDQSGPAGDNPIFLDIQGTDQQAGIIVSPSGSLLWSGGNGSLVNLTPETLNGQPVMLAWNGTTIGHLEAYGSILIFDDSYELIYDVKLQDPELGNEWPSYANTHEVFLTGRGSVVVTTAVRKGPTDLSFVGGPTEGYFWDCLIYEIDVKTNQVLFKWSTADHNNTVPLTDSRALPFGVGYGWGNTTFPWNPYHMNSAQAVDDGYVFSLRHTSTVYHVVPNGTVTWQIHGSNETPQMIQQFQMGANTSFSWQHDARVASKSNSSLELHLVDNNNELPTQHNETYGLVLAVDLNNMSVTEMARLKDEKDPQGTFAGGSFAKLDGDADSHWVIDYGFVPVVKEFDAAGNCILTMQFGPKEGSILSYRAFRAEWHGYPKTKPKVSACWTTDRVHGPVTRVHASWNGATEVAGWNVLLGSSSNSNTTGLTKMGAMNRTGFETVTEIQGTYTFVQVESIGGGRAPHTNVTSEIILVEGTCV</sequence>
<dbReference type="AlphaFoldDB" id="A0AAW0QRQ2"/>
<accession>A0AAW0QRQ2</accession>
<comment type="caution">
    <text evidence="2">The sequence shown here is derived from an EMBL/GenBank/DDBJ whole genome shotgun (WGS) entry which is preliminary data.</text>
</comment>
<evidence type="ECO:0000313" key="2">
    <source>
        <dbReference type="EMBL" id="KAK8105023.1"/>
    </source>
</evidence>